<feature type="region of interest" description="Disordered" evidence="1">
    <location>
        <begin position="56"/>
        <end position="88"/>
    </location>
</feature>
<protein>
    <submittedName>
        <fullName evidence="2">Uncharacterized protein</fullName>
    </submittedName>
</protein>
<evidence type="ECO:0000313" key="3">
    <source>
        <dbReference type="Proteomes" id="UP000596276"/>
    </source>
</evidence>
<feature type="compositionally biased region" description="Polar residues" evidence="1">
    <location>
        <begin position="73"/>
        <end position="88"/>
    </location>
</feature>
<proteinExistence type="predicted"/>
<feature type="compositionally biased region" description="Basic and acidic residues" evidence="1">
    <location>
        <begin position="57"/>
        <end position="66"/>
    </location>
</feature>
<dbReference type="EMBL" id="CP044620">
    <property type="protein sequence ID" value="QRD86704.1"/>
    <property type="molecule type" value="Genomic_DNA"/>
</dbReference>
<evidence type="ECO:0000256" key="1">
    <source>
        <dbReference type="SAM" id="MobiDB-lite"/>
    </source>
</evidence>
<gene>
    <name evidence="2" type="ORF">F9C07_7547</name>
</gene>
<organism evidence="2 3">
    <name type="scientific">Aspergillus flavus (strain ATCC 200026 / FGSC A1120 / IAM 13836 / NRRL 3357 / JCM 12722 / SRRC 167)</name>
    <dbReference type="NCBI Taxonomy" id="332952"/>
    <lineage>
        <taxon>Eukaryota</taxon>
        <taxon>Fungi</taxon>
        <taxon>Dikarya</taxon>
        <taxon>Ascomycota</taxon>
        <taxon>Pezizomycotina</taxon>
        <taxon>Eurotiomycetes</taxon>
        <taxon>Eurotiomycetidae</taxon>
        <taxon>Eurotiales</taxon>
        <taxon>Aspergillaceae</taxon>
        <taxon>Aspergillus</taxon>
        <taxon>Aspergillus subgen. Circumdati</taxon>
    </lineage>
</organism>
<dbReference type="Proteomes" id="UP000596276">
    <property type="component" value="Chromosome 3"/>
</dbReference>
<evidence type="ECO:0000313" key="2">
    <source>
        <dbReference type="EMBL" id="QRD86704.1"/>
    </source>
</evidence>
<reference evidence="3" key="1">
    <citation type="journal article" date="2021" name="G3 (Bethesda)">
        <title>Chromosome assembled and annotated genome sequence of Aspergillus flavus NRRL 3357.</title>
        <authorList>
            <person name="Skerker J.M."/>
            <person name="Pianalto K.M."/>
            <person name="Mondo S.J."/>
            <person name="Yang K."/>
            <person name="Arkin A.P."/>
            <person name="Keller N.P."/>
            <person name="Grigoriev I.V."/>
            <person name="Louise Glass N.L."/>
        </authorList>
    </citation>
    <scope>NUCLEOTIDE SEQUENCE [LARGE SCALE GENOMIC DNA]</scope>
    <source>
        <strain evidence="3">ATCC 200026 / FGSC A1120 / IAM 13836 / NRRL 3357 / JCM 12722 / SRRC 167</strain>
    </source>
</reference>
<dbReference type="AlphaFoldDB" id="A0A7U2MN02"/>
<keyword evidence="3" id="KW-1185">Reference proteome</keyword>
<sequence>MEHTGLNDLRAVKSSSILFNLRVANSIPVDAFRGAVTWDIPPACPGKQYLGVVSTAAREEKQHDSGRIGSKRGNASTPDTNNDPNLEE</sequence>
<accession>A0A7U2MN02</accession>
<dbReference type="VEuPathDB" id="FungiDB:F9C07_7547"/>
<name>A0A7U2MN02_ASPFN</name>